<keyword evidence="3" id="KW-1185">Reference proteome</keyword>
<name>A0ABP0N9P7_9DINO</name>
<feature type="non-terminal residue" evidence="2">
    <location>
        <position position="441"/>
    </location>
</feature>
<feature type="region of interest" description="Disordered" evidence="1">
    <location>
        <begin position="1"/>
        <end position="130"/>
    </location>
</feature>
<reference evidence="2 3" key="1">
    <citation type="submission" date="2024-02" db="EMBL/GenBank/DDBJ databases">
        <authorList>
            <person name="Chen Y."/>
            <person name="Shah S."/>
            <person name="Dougan E. K."/>
            <person name="Thang M."/>
            <person name="Chan C."/>
        </authorList>
    </citation>
    <scope>NUCLEOTIDE SEQUENCE [LARGE SCALE GENOMIC DNA]</scope>
</reference>
<feature type="compositionally biased region" description="Acidic residues" evidence="1">
    <location>
        <begin position="97"/>
        <end position="118"/>
    </location>
</feature>
<feature type="compositionally biased region" description="Basic residues" evidence="1">
    <location>
        <begin position="40"/>
        <end position="52"/>
    </location>
</feature>
<proteinExistence type="predicted"/>
<gene>
    <name evidence="2" type="ORF">SCF082_LOCUS31745</name>
</gene>
<dbReference type="Proteomes" id="UP001642464">
    <property type="component" value="Unassembled WGS sequence"/>
</dbReference>
<feature type="compositionally biased region" description="Basic and acidic residues" evidence="1">
    <location>
        <begin position="10"/>
        <end position="37"/>
    </location>
</feature>
<dbReference type="EMBL" id="CAXAMM010027102">
    <property type="protein sequence ID" value="CAK9060188.1"/>
    <property type="molecule type" value="Genomic_DNA"/>
</dbReference>
<protein>
    <submittedName>
        <fullName evidence="2">Uncharacterized protein</fullName>
    </submittedName>
</protein>
<evidence type="ECO:0000313" key="2">
    <source>
        <dbReference type="EMBL" id="CAK9060188.1"/>
    </source>
</evidence>
<evidence type="ECO:0000256" key="1">
    <source>
        <dbReference type="SAM" id="MobiDB-lite"/>
    </source>
</evidence>
<sequence>MGAAPTSPKTEPEEVKSDAEVVAPEHSEELPKDEPTVLKKPAKAKPAPKPKPKSKDAPTKKPAGRSDGPPKPSKTKSSIMDQAKAWKQGLASKDDEATGEEEPEEEEGGLNVSDEESDGEYRDKGKGQKWKKMCDQNAIPSHILEMFHKESKKQKDPRKWKTQIINKLFKKNPVTKKYDMVADQPWFNNFREASTTDFGVDQTKGEPKSVFLHSKFHGNEEGLRQAIAMGDVQEWEADGTIWCSYRSTKAGTKKKNEEKQQVGGGQVAISTEQHKALTGAFKSMCWTFSGSQTERPSSLPSSSAYPVKKQKAIENCGLNPEMKKMLTEAKEANERMLNSALKLLTNCPDQQKTTLKGIIVEIKDTLQNAEHILLFEDNHKPETKDGETITRKTFEAFMNEIGDASIKAQEDLEACKVDSGRLVRTNDLVKGDTPPALADLL</sequence>
<evidence type="ECO:0000313" key="3">
    <source>
        <dbReference type="Proteomes" id="UP001642464"/>
    </source>
</evidence>
<accession>A0ABP0N9P7</accession>
<comment type="caution">
    <text evidence="2">The sequence shown here is derived from an EMBL/GenBank/DDBJ whole genome shotgun (WGS) entry which is preliminary data.</text>
</comment>
<organism evidence="2 3">
    <name type="scientific">Durusdinium trenchii</name>
    <dbReference type="NCBI Taxonomy" id="1381693"/>
    <lineage>
        <taxon>Eukaryota</taxon>
        <taxon>Sar</taxon>
        <taxon>Alveolata</taxon>
        <taxon>Dinophyceae</taxon>
        <taxon>Suessiales</taxon>
        <taxon>Symbiodiniaceae</taxon>
        <taxon>Durusdinium</taxon>
    </lineage>
</organism>